<dbReference type="Proteomes" id="UP000194161">
    <property type="component" value="Chromosome"/>
</dbReference>
<keyword evidence="2 6" id="KW-0812">Transmembrane</keyword>
<feature type="compositionally biased region" description="Low complexity" evidence="5">
    <location>
        <begin position="58"/>
        <end position="70"/>
    </location>
</feature>
<dbReference type="InterPro" id="IPR036465">
    <property type="entry name" value="vWFA_dom_sf"/>
</dbReference>
<keyword evidence="3 6" id="KW-1133">Transmembrane helix</keyword>
<dbReference type="SUPFAM" id="SSF53300">
    <property type="entry name" value="vWA-like"/>
    <property type="match status" value="1"/>
</dbReference>
<dbReference type="InterPro" id="IPR002035">
    <property type="entry name" value="VWF_A"/>
</dbReference>
<evidence type="ECO:0000256" key="6">
    <source>
        <dbReference type="SAM" id="Phobius"/>
    </source>
</evidence>
<keyword evidence="9" id="KW-1185">Reference proteome</keyword>
<proteinExistence type="predicted"/>
<dbReference type="STRING" id="463040.CAL15_06105"/>
<evidence type="ECO:0000256" key="2">
    <source>
        <dbReference type="ARBA" id="ARBA00022692"/>
    </source>
</evidence>
<evidence type="ECO:0000256" key="5">
    <source>
        <dbReference type="SAM" id="MobiDB-lite"/>
    </source>
</evidence>
<keyword evidence="4 6" id="KW-0472">Membrane</keyword>
<dbReference type="AlphaFoldDB" id="A0A1W6Z9F8"/>
<evidence type="ECO:0000256" key="4">
    <source>
        <dbReference type="ARBA" id="ARBA00023136"/>
    </source>
</evidence>
<feature type="compositionally biased region" description="Low complexity" evidence="5">
    <location>
        <begin position="325"/>
        <end position="334"/>
    </location>
</feature>
<feature type="domain" description="VWFA" evidence="7">
    <location>
        <begin position="219"/>
        <end position="446"/>
    </location>
</feature>
<feature type="transmembrane region" description="Helical" evidence="6">
    <location>
        <begin position="460"/>
        <end position="483"/>
    </location>
</feature>
<dbReference type="PANTHER" id="PTHR22550">
    <property type="entry name" value="SPORE GERMINATION PROTEIN"/>
    <property type="match status" value="1"/>
</dbReference>
<feature type="transmembrane region" description="Helical" evidence="6">
    <location>
        <begin position="135"/>
        <end position="153"/>
    </location>
</feature>
<evidence type="ECO:0000313" key="8">
    <source>
        <dbReference type="EMBL" id="ARP93991.1"/>
    </source>
</evidence>
<dbReference type="Gene3D" id="3.40.50.410">
    <property type="entry name" value="von Willebrand factor, type A domain"/>
    <property type="match status" value="1"/>
</dbReference>
<dbReference type="PROSITE" id="PS50234">
    <property type="entry name" value="VWFA"/>
    <property type="match status" value="1"/>
</dbReference>
<dbReference type="InterPro" id="IPR024163">
    <property type="entry name" value="Aerotolerance_reg_N"/>
</dbReference>
<dbReference type="KEGG" id="bgm:CAL15_06105"/>
<evidence type="ECO:0000256" key="3">
    <source>
        <dbReference type="ARBA" id="ARBA00022989"/>
    </source>
</evidence>
<organism evidence="8 9">
    <name type="scientific">Bordetella genomosp. 13</name>
    <dbReference type="NCBI Taxonomy" id="463040"/>
    <lineage>
        <taxon>Bacteria</taxon>
        <taxon>Pseudomonadati</taxon>
        <taxon>Pseudomonadota</taxon>
        <taxon>Betaproteobacteria</taxon>
        <taxon>Burkholderiales</taxon>
        <taxon>Alcaligenaceae</taxon>
        <taxon>Bordetella</taxon>
    </lineage>
</organism>
<dbReference type="Pfam" id="PF07584">
    <property type="entry name" value="BatA"/>
    <property type="match status" value="1"/>
</dbReference>
<feature type="region of interest" description="Disordered" evidence="5">
    <location>
        <begin position="1"/>
        <end position="108"/>
    </location>
</feature>
<protein>
    <recommendedName>
        <fullName evidence="7">VWFA domain-containing protein</fullName>
    </recommendedName>
</protein>
<dbReference type="InterPro" id="IPR050768">
    <property type="entry name" value="UPF0353/GerABKA_families"/>
</dbReference>
<feature type="compositionally biased region" description="Low complexity" evidence="5">
    <location>
        <begin position="8"/>
        <end position="35"/>
    </location>
</feature>
<keyword evidence="1" id="KW-1003">Cell membrane</keyword>
<dbReference type="EMBL" id="CP021111">
    <property type="protein sequence ID" value="ARP93991.1"/>
    <property type="molecule type" value="Genomic_DNA"/>
</dbReference>
<dbReference type="PANTHER" id="PTHR22550:SF5">
    <property type="entry name" value="LEUCINE ZIPPER PROTEIN 4"/>
    <property type="match status" value="1"/>
</dbReference>
<feature type="region of interest" description="Disordered" evidence="5">
    <location>
        <begin position="325"/>
        <end position="360"/>
    </location>
</feature>
<evidence type="ECO:0000259" key="7">
    <source>
        <dbReference type="PROSITE" id="PS50234"/>
    </source>
</evidence>
<name>A0A1W6Z9F8_9BORD</name>
<gene>
    <name evidence="8" type="ORF">CAL15_06105</name>
</gene>
<dbReference type="SMART" id="SM00327">
    <property type="entry name" value="VWA"/>
    <property type="match status" value="1"/>
</dbReference>
<dbReference type="Pfam" id="PF13519">
    <property type="entry name" value="VWA_2"/>
    <property type="match status" value="1"/>
</dbReference>
<evidence type="ECO:0000256" key="1">
    <source>
        <dbReference type="ARBA" id="ARBA00022475"/>
    </source>
</evidence>
<evidence type="ECO:0000313" key="9">
    <source>
        <dbReference type="Proteomes" id="UP000194161"/>
    </source>
</evidence>
<accession>A0A1W6Z9F8</accession>
<reference evidence="8 9" key="1">
    <citation type="submission" date="2017-05" db="EMBL/GenBank/DDBJ databases">
        <title>Complete and WGS of Bordetella genogroups.</title>
        <authorList>
            <person name="Spilker T."/>
            <person name="LiPuma J."/>
        </authorList>
    </citation>
    <scope>NUCLEOTIDE SEQUENCE [LARGE SCALE GENOMIC DNA]</scope>
    <source>
        <strain evidence="8 9">AU7206</strain>
    </source>
</reference>
<sequence>MGDAAEHAGAPPRSRGGAAGRPAGAGLAGPRPDGAAGRRKRRADVRRYPGRGFPQALRARGAGTRGRVAASLRAGRRGLPGPVHRCQAGPGTAALRAPSPARRREGGQRCGACLRTRAARRLEGLPVSALPEFSFLWPRVLWLLLCVPLLLAWYVRHERRRRRGALRYPALQATGLTIRAGAPWRRHLPPALVLLGVAALIVATARPQAMLKLPSHVETVILAMDMSGSMRAEDVKPSRMQVAQQAARAFVAAQPAGVRVGLVAVAGTAAVAQPPSRRKDEVQAAIDRLQPQRGSALGNGLVIALGTLLPRAGIDVTGFINMGDGPPGTAAPGKPGEGAGASSGGQPTPEPVAPGSYPSGAIVLMSDGEGNAGRDVLQAARLAAEHGVRIYTVGIGTAEGAVLNVEGWSSRVRLDDAVLRKVADATGGAYFRVEDAEGLKKVYRSLVARLAYERSEMVEITALFSALGALLAGCAAMLSLWWFGRVA</sequence>
<feature type="transmembrane region" description="Helical" evidence="6">
    <location>
        <begin position="188"/>
        <end position="205"/>
    </location>
</feature>